<dbReference type="Proteomes" id="UP000076420">
    <property type="component" value="Unassembled WGS sequence"/>
</dbReference>
<organism evidence="1 2">
    <name type="scientific">Biomphalaria glabrata</name>
    <name type="common">Bloodfluke planorb</name>
    <name type="synonym">Freshwater snail</name>
    <dbReference type="NCBI Taxonomy" id="6526"/>
    <lineage>
        <taxon>Eukaryota</taxon>
        <taxon>Metazoa</taxon>
        <taxon>Spiralia</taxon>
        <taxon>Lophotrochozoa</taxon>
        <taxon>Mollusca</taxon>
        <taxon>Gastropoda</taxon>
        <taxon>Heterobranchia</taxon>
        <taxon>Euthyneura</taxon>
        <taxon>Panpulmonata</taxon>
        <taxon>Hygrophila</taxon>
        <taxon>Lymnaeoidea</taxon>
        <taxon>Planorbidae</taxon>
        <taxon>Biomphalaria</taxon>
    </lineage>
</organism>
<dbReference type="AlphaFoldDB" id="A0A2C9KM04"/>
<dbReference type="VEuPathDB" id="VectorBase:BGLB021181"/>
<proteinExistence type="predicted"/>
<accession>A0A2C9KM04</accession>
<reference evidence="1" key="1">
    <citation type="submission" date="2020-05" db="UniProtKB">
        <authorList>
            <consortium name="EnsemblMetazoa"/>
        </authorList>
    </citation>
    <scope>IDENTIFICATION</scope>
    <source>
        <strain evidence="1">BB02</strain>
    </source>
</reference>
<name>A0A2C9KM04_BIOGL</name>
<protein>
    <submittedName>
        <fullName evidence="1">Uncharacterized protein</fullName>
    </submittedName>
</protein>
<gene>
    <name evidence="1" type="primary">106062743</name>
</gene>
<dbReference type="EnsemblMetazoa" id="BGLB021181-RA">
    <property type="protein sequence ID" value="BGLB021181-PA"/>
    <property type="gene ID" value="BGLB021181"/>
</dbReference>
<evidence type="ECO:0000313" key="2">
    <source>
        <dbReference type="Proteomes" id="UP000076420"/>
    </source>
</evidence>
<dbReference type="KEGG" id="bgt:106062743"/>
<sequence length="132" mass="15401">MDGLIVDLKRSYYNPWIRLSTQKPEYLYSLKISYMKKDRKHVLANSKENIVVRDNTLDVHISIDAVFIRYIIIKSEAVQRLCSLWVNIGQNVVTKQNVYYSNSKISQIDTNLPQYPQATNGVRNCDRKDTDT</sequence>
<evidence type="ECO:0000313" key="1">
    <source>
        <dbReference type="EnsemblMetazoa" id="BGLB021181-PA"/>
    </source>
</evidence>